<sequence length="176" mass="19939">MEIIVQNINGKWQASYRDKTWACTIGKNGTIAAQNKIEGDGKTPIGKWAIQKVLYRADRISLTDRAVINQSLEIFPLSQRDGWCDEPEDPYYNQAVIIPYTSRFEYLWRDQENTYDLIAILNYNLDPIISGRGSAIFMHVAKPGLSPTEGCIALERNNLLELLSLVTSTSEINIIE</sequence>
<feature type="active site" description="Proton donor/acceptor" evidence="7">
    <location>
        <position position="139"/>
    </location>
</feature>
<protein>
    <submittedName>
        <fullName evidence="9">L,D-transpeptidase</fullName>
    </submittedName>
</protein>
<keyword evidence="4 7" id="KW-0133">Cell shape</keyword>
<evidence type="ECO:0000256" key="7">
    <source>
        <dbReference type="PROSITE-ProRule" id="PRU01373"/>
    </source>
</evidence>
<evidence type="ECO:0000256" key="2">
    <source>
        <dbReference type="ARBA" id="ARBA00005992"/>
    </source>
</evidence>
<dbReference type="InterPro" id="IPR038063">
    <property type="entry name" value="Transpep_catalytic_dom"/>
</dbReference>
<evidence type="ECO:0000256" key="5">
    <source>
        <dbReference type="ARBA" id="ARBA00022984"/>
    </source>
</evidence>
<dbReference type="Pfam" id="PF03734">
    <property type="entry name" value="YkuD"/>
    <property type="match status" value="1"/>
</dbReference>
<keyword evidence="10" id="KW-1185">Reference proteome</keyword>
<dbReference type="EMBL" id="JBHUII010000001">
    <property type="protein sequence ID" value="MFD2204900.1"/>
    <property type="molecule type" value="Genomic_DNA"/>
</dbReference>
<organism evidence="9 10">
    <name type="scientific">Kiloniella antarctica</name>
    <dbReference type="NCBI Taxonomy" id="1550907"/>
    <lineage>
        <taxon>Bacteria</taxon>
        <taxon>Pseudomonadati</taxon>
        <taxon>Pseudomonadota</taxon>
        <taxon>Alphaproteobacteria</taxon>
        <taxon>Rhodospirillales</taxon>
        <taxon>Kiloniellaceae</taxon>
        <taxon>Kiloniella</taxon>
    </lineage>
</organism>
<name>A0ABW5BGT7_9PROT</name>
<comment type="pathway">
    <text evidence="1 7">Cell wall biogenesis; peptidoglycan biosynthesis.</text>
</comment>
<dbReference type="Proteomes" id="UP001597294">
    <property type="component" value="Unassembled WGS sequence"/>
</dbReference>
<evidence type="ECO:0000256" key="6">
    <source>
        <dbReference type="ARBA" id="ARBA00023316"/>
    </source>
</evidence>
<evidence type="ECO:0000313" key="9">
    <source>
        <dbReference type="EMBL" id="MFD2204900.1"/>
    </source>
</evidence>
<evidence type="ECO:0000259" key="8">
    <source>
        <dbReference type="PROSITE" id="PS52029"/>
    </source>
</evidence>
<keyword evidence="3" id="KW-0808">Transferase</keyword>
<dbReference type="RefSeq" id="WP_380248932.1">
    <property type="nucleotide sequence ID" value="NZ_JBHUII010000001.1"/>
</dbReference>
<keyword evidence="6 7" id="KW-0961">Cell wall biogenesis/degradation</keyword>
<dbReference type="PROSITE" id="PS52029">
    <property type="entry name" value="LD_TPASE"/>
    <property type="match status" value="1"/>
</dbReference>
<dbReference type="PANTHER" id="PTHR38589">
    <property type="entry name" value="BLR0621 PROTEIN"/>
    <property type="match status" value="1"/>
</dbReference>
<comment type="similarity">
    <text evidence="2">Belongs to the YkuD family.</text>
</comment>
<evidence type="ECO:0000256" key="3">
    <source>
        <dbReference type="ARBA" id="ARBA00022679"/>
    </source>
</evidence>
<accession>A0ABW5BGT7</accession>
<proteinExistence type="inferred from homology"/>
<comment type="caution">
    <text evidence="9">The sequence shown here is derived from an EMBL/GenBank/DDBJ whole genome shotgun (WGS) entry which is preliminary data.</text>
</comment>
<evidence type="ECO:0000313" key="10">
    <source>
        <dbReference type="Proteomes" id="UP001597294"/>
    </source>
</evidence>
<feature type="active site" description="Nucleophile" evidence="7">
    <location>
        <position position="151"/>
    </location>
</feature>
<dbReference type="InterPro" id="IPR005490">
    <property type="entry name" value="LD_TPept_cat_dom"/>
</dbReference>
<reference evidence="10" key="1">
    <citation type="journal article" date="2019" name="Int. J. Syst. Evol. Microbiol.">
        <title>The Global Catalogue of Microorganisms (GCM) 10K type strain sequencing project: providing services to taxonomists for standard genome sequencing and annotation.</title>
        <authorList>
            <consortium name="The Broad Institute Genomics Platform"/>
            <consortium name="The Broad Institute Genome Sequencing Center for Infectious Disease"/>
            <person name="Wu L."/>
            <person name="Ma J."/>
        </authorList>
    </citation>
    <scope>NUCLEOTIDE SEQUENCE [LARGE SCALE GENOMIC DNA]</scope>
    <source>
        <strain evidence="10">CGMCC 4.7192</strain>
    </source>
</reference>
<evidence type="ECO:0000256" key="1">
    <source>
        <dbReference type="ARBA" id="ARBA00004752"/>
    </source>
</evidence>
<feature type="domain" description="L,D-TPase catalytic" evidence="8">
    <location>
        <begin position="1"/>
        <end position="175"/>
    </location>
</feature>
<gene>
    <name evidence="9" type="ORF">ACFSKO_04735</name>
</gene>
<evidence type="ECO:0000256" key="4">
    <source>
        <dbReference type="ARBA" id="ARBA00022960"/>
    </source>
</evidence>
<keyword evidence="5 7" id="KW-0573">Peptidoglycan synthesis</keyword>
<dbReference type="SUPFAM" id="SSF141523">
    <property type="entry name" value="L,D-transpeptidase catalytic domain-like"/>
    <property type="match status" value="1"/>
</dbReference>
<dbReference type="PANTHER" id="PTHR38589:SF1">
    <property type="entry name" value="BLR0621 PROTEIN"/>
    <property type="match status" value="1"/>
</dbReference>